<evidence type="ECO:0000313" key="5">
    <source>
        <dbReference type="EMBL" id="MCY1078633.1"/>
    </source>
</evidence>
<feature type="compositionally biased region" description="Low complexity" evidence="3">
    <location>
        <begin position="27"/>
        <end position="56"/>
    </location>
</feature>
<dbReference type="SUPFAM" id="SSF81901">
    <property type="entry name" value="HCP-like"/>
    <property type="match status" value="2"/>
</dbReference>
<dbReference type="InterPro" id="IPR011990">
    <property type="entry name" value="TPR-like_helical_dom_sf"/>
</dbReference>
<feature type="region of interest" description="Disordered" evidence="3">
    <location>
        <begin position="27"/>
        <end position="67"/>
    </location>
</feature>
<keyword evidence="4" id="KW-0732">Signal</keyword>
<reference evidence="5 6" key="1">
    <citation type="submission" date="2022-11" db="EMBL/GenBank/DDBJ databases">
        <title>Minimal conservation of predation-associated metabolite biosynthetic gene clusters underscores biosynthetic potential of Myxococcota including descriptions for ten novel species: Archangium lansinium sp. nov., Myxococcus landrumus sp. nov., Nannocystis bai.</title>
        <authorList>
            <person name="Ahearne A."/>
            <person name="Stevens C."/>
            <person name="Phillips K."/>
        </authorList>
    </citation>
    <scope>NUCLEOTIDE SEQUENCE [LARGE SCALE GENOMIC DNA]</scope>
    <source>
        <strain evidence="5 6">MIWBW</strain>
    </source>
</reference>
<evidence type="ECO:0000256" key="3">
    <source>
        <dbReference type="SAM" id="MobiDB-lite"/>
    </source>
</evidence>
<evidence type="ECO:0000313" key="6">
    <source>
        <dbReference type="Proteomes" id="UP001207654"/>
    </source>
</evidence>
<evidence type="ECO:0000256" key="4">
    <source>
        <dbReference type="SAM" id="SignalP"/>
    </source>
</evidence>
<keyword evidence="2" id="KW-0677">Repeat</keyword>
<dbReference type="InterPro" id="IPR040239">
    <property type="entry name" value="HcpB-like"/>
</dbReference>
<dbReference type="Gene3D" id="1.25.40.10">
    <property type="entry name" value="Tetratricopeptide repeat domain"/>
    <property type="match status" value="2"/>
</dbReference>
<dbReference type="RefSeq" id="WP_267537402.1">
    <property type="nucleotide sequence ID" value="NZ_JAPNKA010000001.1"/>
</dbReference>
<name>A0ABT4AAD6_9BACT</name>
<comment type="similarity">
    <text evidence="1">Belongs to the hcp beta-lactamase family.</text>
</comment>
<proteinExistence type="inferred from homology"/>
<comment type="caution">
    <text evidence="5">The sequence shown here is derived from an EMBL/GenBank/DDBJ whole genome shotgun (WGS) entry which is preliminary data.</text>
</comment>
<gene>
    <name evidence="5" type="ORF">OV287_29605</name>
</gene>
<protein>
    <submittedName>
        <fullName evidence="5">Tetratricopeptide repeat protein</fullName>
    </submittedName>
</protein>
<dbReference type="SMART" id="SM00671">
    <property type="entry name" value="SEL1"/>
    <property type="match status" value="3"/>
</dbReference>
<accession>A0ABT4AAD6</accession>
<dbReference type="Proteomes" id="UP001207654">
    <property type="component" value="Unassembled WGS sequence"/>
</dbReference>
<evidence type="ECO:0000256" key="1">
    <source>
        <dbReference type="ARBA" id="ARBA00008486"/>
    </source>
</evidence>
<dbReference type="PANTHER" id="PTHR13891">
    <property type="entry name" value="CYTOCHROME C OXIDASE ASSEMBLY FACTOR 7"/>
    <property type="match status" value="1"/>
</dbReference>
<evidence type="ECO:0000256" key="2">
    <source>
        <dbReference type="ARBA" id="ARBA00022737"/>
    </source>
</evidence>
<dbReference type="PANTHER" id="PTHR13891:SF1">
    <property type="entry name" value="CYTOCHROME C OXIDASE ASSEMBLY FACTOR 7"/>
    <property type="match status" value="1"/>
</dbReference>
<keyword evidence="6" id="KW-1185">Reference proteome</keyword>
<sequence>MPFSLIPTRFRVSAALLLALGTTTVACRSTTPSGAPSPAETPTATSSTRPADASSAKAGTSSPLTPEEELRQFRQRRFGPAIEGCKSGNAGDCSRLAHRLLTGASLTERSAFEEALRGGCERRQPDACAGLGALLGLGTSATQANMEQALPLLQTACREGSSIGCAMELEARPPRTDDQAAQTEYLQKASAACERLGGSVCFTAASFLAATAGGAPDDARTDPLLAKACETGSAESCFQSGIRASEKPGDGPARARALYEKACGLDHGPACFNLGYQLLTGTGGPADATRGREIALQACHLGDRTACDYLGATNEGRVLPEELQSGRQPYSSDEERKQVQRRFCELGGAESCTSVAFALGDRAEKGGHPEEMEPVLGLLQKGCRRGSERACNVLGHVVKDAIRACEQDNGGQCLVAAFAYQQGIELPRGRGPTLPSDTAKARELFTKACERGIQPACERSR</sequence>
<feature type="chain" id="PRO_5045527558" evidence="4">
    <location>
        <begin position="29"/>
        <end position="461"/>
    </location>
</feature>
<organism evidence="5 6">
    <name type="scientific">Archangium lansingense</name>
    <dbReference type="NCBI Taxonomy" id="2995310"/>
    <lineage>
        <taxon>Bacteria</taxon>
        <taxon>Pseudomonadati</taxon>
        <taxon>Myxococcota</taxon>
        <taxon>Myxococcia</taxon>
        <taxon>Myxococcales</taxon>
        <taxon>Cystobacterineae</taxon>
        <taxon>Archangiaceae</taxon>
        <taxon>Archangium</taxon>
    </lineage>
</organism>
<feature type="signal peptide" evidence="4">
    <location>
        <begin position="1"/>
        <end position="28"/>
    </location>
</feature>
<dbReference type="InterPro" id="IPR006597">
    <property type="entry name" value="Sel1-like"/>
</dbReference>
<dbReference type="EMBL" id="JAPNKA010000001">
    <property type="protein sequence ID" value="MCY1078633.1"/>
    <property type="molecule type" value="Genomic_DNA"/>
</dbReference>
<dbReference type="Pfam" id="PF08238">
    <property type="entry name" value="Sel1"/>
    <property type="match status" value="4"/>
</dbReference>